<evidence type="ECO:0000313" key="8">
    <source>
        <dbReference type="Proteomes" id="UP000528964"/>
    </source>
</evidence>
<dbReference type="Pfam" id="PF00497">
    <property type="entry name" value="SBP_bac_3"/>
    <property type="match status" value="1"/>
</dbReference>
<reference evidence="7 8" key="1">
    <citation type="submission" date="2020-08" db="EMBL/GenBank/DDBJ databases">
        <title>Genomic Encyclopedia of Type Strains, Phase IV (KMG-IV): sequencing the most valuable type-strain genomes for metagenomic binning, comparative biology and taxonomic classification.</title>
        <authorList>
            <person name="Goeker M."/>
        </authorList>
    </citation>
    <scope>NUCLEOTIDE SEQUENCE [LARGE SCALE GENOMIC DNA]</scope>
    <source>
        <strain evidence="7 8">DSM 25481</strain>
    </source>
</reference>
<sequence length="264" mass="28439">MAPKSLRRLLLGLAVAAATLSWDDAQAKQWTRIRIASEGAYPPFNMLNADNQLEGFDVDVARAVCAAAKVSCEFVAQDWEGLIPALLAGKFDVVFASMSITAERRKVVAFSERYYASPALFVADKTSGLMDSSPRALAGRTLGAKSGTVNARYLEEVYAPAGAKVKLYATQEEANLDLSAGRLDAVLADKLVMLPWLKNAGDGDCCQVIGHDLADPAYFGEGVGAALRKQDADLKAMIDGALAQIRADGTYERINARYFPFSIY</sequence>
<evidence type="ECO:0000256" key="5">
    <source>
        <dbReference type="SAM" id="SignalP"/>
    </source>
</evidence>
<protein>
    <submittedName>
        <fullName evidence="7">Lysine-arginine-ornithine-binding protein</fullName>
    </submittedName>
</protein>
<name>A0A7W6GG73_9HYPH</name>
<dbReference type="EMBL" id="JACIDR010000003">
    <property type="protein sequence ID" value="MBB3973803.1"/>
    <property type="molecule type" value="Genomic_DNA"/>
</dbReference>
<proteinExistence type="inferred from homology"/>
<keyword evidence="8" id="KW-1185">Reference proteome</keyword>
<feature type="chain" id="PRO_5030921141" evidence="5">
    <location>
        <begin position="28"/>
        <end position="264"/>
    </location>
</feature>
<dbReference type="SUPFAM" id="SSF53850">
    <property type="entry name" value="Periplasmic binding protein-like II"/>
    <property type="match status" value="1"/>
</dbReference>
<evidence type="ECO:0000256" key="1">
    <source>
        <dbReference type="ARBA" id="ARBA00004196"/>
    </source>
</evidence>
<evidence type="ECO:0000256" key="4">
    <source>
        <dbReference type="RuleBase" id="RU003744"/>
    </source>
</evidence>
<comment type="similarity">
    <text evidence="2 4">Belongs to the bacterial solute-binding protein 3 family.</text>
</comment>
<dbReference type="InterPro" id="IPR001638">
    <property type="entry name" value="Solute-binding_3/MltF_N"/>
</dbReference>
<feature type="signal peptide" evidence="5">
    <location>
        <begin position="1"/>
        <end position="27"/>
    </location>
</feature>
<organism evidence="7 8">
    <name type="scientific">Hansschlegelia beijingensis</name>
    <dbReference type="NCBI Taxonomy" id="1133344"/>
    <lineage>
        <taxon>Bacteria</taxon>
        <taxon>Pseudomonadati</taxon>
        <taxon>Pseudomonadota</taxon>
        <taxon>Alphaproteobacteria</taxon>
        <taxon>Hyphomicrobiales</taxon>
        <taxon>Methylopilaceae</taxon>
        <taxon>Hansschlegelia</taxon>
    </lineage>
</organism>
<gene>
    <name evidence="7" type="ORF">GGR24_002473</name>
</gene>
<comment type="subcellular location">
    <subcellularLocation>
        <location evidence="1">Cell envelope</location>
    </subcellularLocation>
</comment>
<evidence type="ECO:0000313" key="7">
    <source>
        <dbReference type="EMBL" id="MBB3973803.1"/>
    </source>
</evidence>
<feature type="domain" description="Solute-binding protein family 3/N-terminal" evidence="6">
    <location>
        <begin position="32"/>
        <end position="262"/>
    </location>
</feature>
<dbReference type="PANTHER" id="PTHR35936:SF17">
    <property type="entry name" value="ARGININE-BINDING EXTRACELLULAR PROTEIN ARTP"/>
    <property type="match status" value="1"/>
</dbReference>
<evidence type="ECO:0000256" key="3">
    <source>
        <dbReference type="ARBA" id="ARBA00022729"/>
    </source>
</evidence>
<keyword evidence="3 5" id="KW-0732">Signal</keyword>
<dbReference type="Proteomes" id="UP000528964">
    <property type="component" value="Unassembled WGS sequence"/>
</dbReference>
<dbReference type="AlphaFoldDB" id="A0A7W6GG73"/>
<dbReference type="RefSeq" id="WP_183395640.1">
    <property type="nucleotide sequence ID" value="NZ_JACIDR010000003.1"/>
</dbReference>
<dbReference type="GO" id="GO:0030313">
    <property type="term" value="C:cell envelope"/>
    <property type="evidence" value="ECO:0007669"/>
    <property type="project" value="UniProtKB-SubCell"/>
</dbReference>
<accession>A0A7W6GG73</accession>
<dbReference type="PANTHER" id="PTHR35936">
    <property type="entry name" value="MEMBRANE-BOUND LYTIC MUREIN TRANSGLYCOSYLASE F"/>
    <property type="match status" value="1"/>
</dbReference>
<dbReference type="Gene3D" id="3.40.190.10">
    <property type="entry name" value="Periplasmic binding protein-like II"/>
    <property type="match status" value="2"/>
</dbReference>
<comment type="caution">
    <text evidence="7">The sequence shown here is derived from an EMBL/GenBank/DDBJ whole genome shotgun (WGS) entry which is preliminary data.</text>
</comment>
<dbReference type="InterPro" id="IPR018313">
    <property type="entry name" value="SBP_3_CS"/>
</dbReference>
<evidence type="ECO:0000259" key="6">
    <source>
        <dbReference type="SMART" id="SM00062"/>
    </source>
</evidence>
<dbReference type="SMART" id="SM00062">
    <property type="entry name" value="PBPb"/>
    <property type="match status" value="1"/>
</dbReference>
<evidence type="ECO:0000256" key="2">
    <source>
        <dbReference type="ARBA" id="ARBA00010333"/>
    </source>
</evidence>
<dbReference type="PROSITE" id="PS01039">
    <property type="entry name" value="SBP_BACTERIAL_3"/>
    <property type="match status" value="1"/>
</dbReference>